<dbReference type="Proteomes" id="UP000180088">
    <property type="component" value="Unassembled WGS sequence"/>
</dbReference>
<feature type="transmembrane region" description="Helical" evidence="7">
    <location>
        <begin position="51"/>
        <end position="70"/>
    </location>
</feature>
<keyword evidence="4" id="KW-0547">Nucleotide-binding</keyword>
<dbReference type="AlphaFoldDB" id="A0A1S1WZZ1"/>
<feature type="transmembrane region" description="Helical" evidence="7">
    <location>
        <begin position="163"/>
        <end position="183"/>
    </location>
</feature>
<comment type="caution">
    <text evidence="9">The sequence shown here is derived from an EMBL/GenBank/DDBJ whole genome shotgun (WGS) entry which is preliminary data.</text>
</comment>
<protein>
    <recommendedName>
        <fullName evidence="2">histidine kinase</fullName>
        <ecNumber evidence="2">2.7.13.3</ecNumber>
    </recommendedName>
</protein>
<keyword evidence="7" id="KW-0472">Membrane</keyword>
<keyword evidence="12" id="KW-1185">Reference proteome</keyword>
<evidence type="ECO:0000259" key="8">
    <source>
        <dbReference type="PROSITE" id="PS50109"/>
    </source>
</evidence>
<dbReference type="OrthoDB" id="9785252at2"/>
<evidence type="ECO:0000256" key="6">
    <source>
        <dbReference type="ARBA" id="ARBA00022840"/>
    </source>
</evidence>
<feature type="transmembrane region" description="Helical" evidence="7">
    <location>
        <begin position="82"/>
        <end position="103"/>
    </location>
</feature>
<feature type="domain" description="Histidine kinase" evidence="8">
    <location>
        <begin position="215"/>
        <end position="416"/>
    </location>
</feature>
<sequence length="420" mass="45207">MKWNPIFKPGPAGDVHHAGQRVRRLRWLMLFLALAMLAGCALEQVELPWLLIGQALATLALVNLLLPRLPSWGLAAEQGLRLGLLFDALVLTELLAFSGGAANPLASLYLPPVLFAALLSPGWFAWLLAWLSVAAYGLLFEWHLDWPLNGGNAAYAFNLHLSGMWLTFALSALLIAGFVSWLARQLQSQGNALAEARETQLRDEQLLAVGMQAAGAAHSLSTPLNTLTLLVDELLSERGQDEPLRQDLLLMQAQLASCSATLARLKHGSEPQLGPLPLFAALAERLEGWRSLRPDVRLEWQAPQGPDPEARLDPAFWPALFNLVNNAAEAGGGAVTVSAQWQAGSLQLDIVNRQGCLSEAQLARAGLAPLDSAKPAGLGLGMMLSHATLARLGGTLSLDNRAEGGVHARIRLPLQEEEGR</sequence>
<reference evidence="11 12" key="1">
    <citation type="submission" date="2016-09" db="EMBL/GenBank/DDBJ databases">
        <title>Chromobacterium muskegensis sp. nov., an insecticidal bacterium isolated from Sphagnum bogs.</title>
        <authorList>
            <person name="Sparks M.E."/>
            <person name="Blackburn M.B."/>
            <person name="Gundersen-Rindal D.E."/>
            <person name="Mitchell A."/>
            <person name="Farrar R."/>
            <person name="Kuhar D."/>
        </authorList>
    </citation>
    <scope>NUCLEOTIDE SEQUENCE [LARGE SCALE GENOMIC DNA]</scope>
    <source>
        <strain evidence="10 12">14B-1</strain>
        <strain evidence="9 11">37-2</strain>
    </source>
</reference>
<dbReference type="GO" id="GO:0005524">
    <property type="term" value="F:ATP binding"/>
    <property type="evidence" value="ECO:0007669"/>
    <property type="project" value="UniProtKB-KW"/>
</dbReference>
<evidence type="ECO:0000256" key="4">
    <source>
        <dbReference type="ARBA" id="ARBA00022741"/>
    </source>
</evidence>
<dbReference type="InterPro" id="IPR036890">
    <property type="entry name" value="HATPase_C_sf"/>
</dbReference>
<dbReference type="PROSITE" id="PS50109">
    <property type="entry name" value="HIS_KIN"/>
    <property type="match status" value="1"/>
</dbReference>
<evidence type="ECO:0000256" key="7">
    <source>
        <dbReference type="SAM" id="Phobius"/>
    </source>
</evidence>
<evidence type="ECO:0000256" key="5">
    <source>
        <dbReference type="ARBA" id="ARBA00022777"/>
    </source>
</evidence>
<dbReference type="Gene3D" id="3.30.565.10">
    <property type="entry name" value="Histidine kinase-like ATPase, C-terminal domain"/>
    <property type="match status" value="1"/>
</dbReference>
<feature type="transmembrane region" description="Helical" evidence="7">
    <location>
        <begin position="27"/>
        <end position="45"/>
    </location>
</feature>
<evidence type="ECO:0000313" key="12">
    <source>
        <dbReference type="Proteomes" id="UP000180280"/>
    </source>
</evidence>
<dbReference type="Gene3D" id="1.10.287.130">
    <property type="match status" value="1"/>
</dbReference>
<keyword evidence="3" id="KW-0808">Transferase</keyword>
<organism evidence="9 11">
    <name type="scientific">Chromobacterium sphagni</name>
    <dbReference type="NCBI Taxonomy" id="1903179"/>
    <lineage>
        <taxon>Bacteria</taxon>
        <taxon>Pseudomonadati</taxon>
        <taxon>Pseudomonadota</taxon>
        <taxon>Betaproteobacteria</taxon>
        <taxon>Neisseriales</taxon>
        <taxon>Chromobacteriaceae</taxon>
        <taxon>Chromobacterium</taxon>
    </lineage>
</organism>
<evidence type="ECO:0000256" key="1">
    <source>
        <dbReference type="ARBA" id="ARBA00000085"/>
    </source>
</evidence>
<dbReference type="PANTHER" id="PTHR44936:SF10">
    <property type="entry name" value="SENSOR PROTEIN RSTB"/>
    <property type="match status" value="1"/>
</dbReference>
<dbReference type="InterPro" id="IPR003594">
    <property type="entry name" value="HATPase_dom"/>
</dbReference>
<keyword evidence="6" id="KW-0067">ATP-binding</keyword>
<dbReference type="InterPro" id="IPR050980">
    <property type="entry name" value="2C_sensor_his_kinase"/>
</dbReference>
<name>A0A1S1WZZ1_9NEIS</name>
<dbReference type="EMBL" id="MKCT01000001">
    <property type="protein sequence ID" value="OHX21117.1"/>
    <property type="molecule type" value="Genomic_DNA"/>
</dbReference>
<evidence type="ECO:0000256" key="3">
    <source>
        <dbReference type="ARBA" id="ARBA00022679"/>
    </source>
</evidence>
<dbReference type="GO" id="GO:0005886">
    <property type="term" value="C:plasma membrane"/>
    <property type="evidence" value="ECO:0007669"/>
    <property type="project" value="TreeGrafter"/>
</dbReference>
<dbReference type="GO" id="GO:0000155">
    <property type="term" value="F:phosphorelay sensor kinase activity"/>
    <property type="evidence" value="ECO:0007669"/>
    <property type="project" value="TreeGrafter"/>
</dbReference>
<dbReference type="SUPFAM" id="SSF55874">
    <property type="entry name" value="ATPase domain of HSP90 chaperone/DNA topoisomerase II/histidine kinase"/>
    <property type="match status" value="1"/>
</dbReference>
<evidence type="ECO:0000256" key="2">
    <source>
        <dbReference type="ARBA" id="ARBA00012438"/>
    </source>
</evidence>
<dbReference type="Proteomes" id="UP000180280">
    <property type="component" value="Unassembled WGS sequence"/>
</dbReference>
<dbReference type="EMBL" id="MKCS01000001">
    <property type="protein sequence ID" value="OHX12739.1"/>
    <property type="molecule type" value="Genomic_DNA"/>
</dbReference>
<accession>A0A1S1WZZ1</accession>
<keyword evidence="5 9" id="KW-0418">Kinase</keyword>
<dbReference type="RefSeq" id="WP_071111075.1">
    <property type="nucleotide sequence ID" value="NZ_MKCS01000001.1"/>
</dbReference>
<dbReference type="Pfam" id="PF02518">
    <property type="entry name" value="HATPase_c"/>
    <property type="match status" value="1"/>
</dbReference>
<feature type="transmembrane region" description="Helical" evidence="7">
    <location>
        <begin position="123"/>
        <end position="142"/>
    </location>
</feature>
<evidence type="ECO:0000313" key="11">
    <source>
        <dbReference type="Proteomes" id="UP000180088"/>
    </source>
</evidence>
<evidence type="ECO:0000313" key="10">
    <source>
        <dbReference type="EMBL" id="OHX21117.1"/>
    </source>
</evidence>
<proteinExistence type="predicted"/>
<gene>
    <name evidence="10" type="ORF">BI344_00800</name>
    <name evidence="9" type="ORF">BI347_03910</name>
</gene>
<dbReference type="InterPro" id="IPR005467">
    <property type="entry name" value="His_kinase_dom"/>
</dbReference>
<comment type="catalytic activity">
    <reaction evidence="1">
        <text>ATP + protein L-histidine = ADP + protein N-phospho-L-histidine.</text>
        <dbReference type="EC" id="2.7.13.3"/>
    </reaction>
</comment>
<keyword evidence="7" id="KW-0812">Transmembrane</keyword>
<dbReference type="STRING" id="1903179.BI347_03910"/>
<keyword evidence="7" id="KW-1133">Transmembrane helix</keyword>
<evidence type="ECO:0000313" key="9">
    <source>
        <dbReference type="EMBL" id="OHX12739.1"/>
    </source>
</evidence>
<dbReference type="PANTHER" id="PTHR44936">
    <property type="entry name" value="SENSOR PROTEIN CREC"/>
    <property type="match status" value="1"/>
</dbReference>
<dbReference type="EC" id="2.7.13.3" evidence="2"/>